<dbReference type="AlphaFoldDB" id="A0A077RX03"/>
<feature type="chain" id="PRO_5014501544" evidence="1">
    <location>
        <begin position="27"/>
        <end position="68"/>
    </location>
</feature>
<proteinExistence type="predicted"/>
<dbReference type="Gramene" id="TraesCS3B03G0277500.1">
    <property type="protein sequence ID" value="TraesCS3B03G0277500.1.CDS1"/>
    <property type="gene ID" value="TraesCS3B03G0277500"/>
</dbReference>
<evidence type="ECO:0000313" key="3">
    <source>
        <dbReference type="Proteomes" id="UP000019116"/>
    </source>
</evidence>
<dbReference type="HOGENOM" id="CLU_2799245_0_0_1"/>
<dbReference type="Proteomes" id="UP000019116">
    <property type="component" value="Chromosome 3B"/>
</dbReference>
<dbReference type="Gramene" id="TraesMAC3B03G01576930.1">
    <property type="protein sequence ID" value="TraesMAC3B03G01576930.1.CDS1"/>
    <property type="gene ID" value="TraesMAC3B03G01576930"/>
</dbReference>
<dbReference type="Gramene" id="TraesCAD_scaffold_039229_01G000100.1">
    <property type="protein sequence ID" value="TraesCAD_scaffold_039229_01G000100.1"/>
    <property type="gene ID" value="TraesCAD_scaffold_039229_01G000100"/>
</dbReference>
<reference evidence="2" key="1">
    <citation type="submission" date="2018-08" db="EMBL/GenBank/DDBJ databases">
        <authorList>
            <person name="Rossello M."/>
        </authorList>
    </citation>
    <scope>NUCLEOTIDE SEQUENCE [LARGE SCALE GENOMIC DNA]</scope>
    <source>
        <strain evidence="2">cv. Chinese Spring</strain>
    </source>
</reference>
<dbReference type="Gramene" id="TraesROB_scaffold_040006_01G000500.1">
    <property type="protein sequence ID" value="TraesROB_scaffold_040006_01G000500.1"/>
    <property type="gene ID" value="TraesROB_scaffold_040006_01G000500"/>
</dbReference>
<sequence length="68" mass="7084">MRVRVGLAALLLGGCLLMAGLQEAHATAAEATQPETTTARVLKVTGAYMPEQANPYSRGCHAKNGCRG</sequence>
<dbReference type="Gramene" id="TraesLAC3B03G01519150.1">
    <property type="protein sequence ID" value="TraesLAC3B03G01519150.1.CDS1"/>
    <property type="gene ID" value="TraesLAC3B03G01519150"/>
</dbReference>
<feature type="signal peptide" evidence="1">
    <location>
        <begin position="1"/>
        <end position="26"/>
    </location>
</feature>
<organism evidence="2">
    <name type="scientific">Triticum aestivum</name>
    <name type="common">Wheat</name>
    <dbReference type="NCBI Taxonomy" id="4565"/>
    <lineage>
        <taxon>Eukaryota</taxon>
        <taxon>Viridiplantae</taxon>
        <taxon>Streptophyta</taxon>
        <taxon>Embryophyta</taxon>
        <taxon>Tracheophyta</taxon>
        <taxon>Spermatophyta</taxon>
        <taxon>Magnoliopsida</taxon>
        <taxon>Liliopsida</taxon>
        <taxon>Poales</taxon>
        <taxon>Poaceae</taxon>
        <taxon>BOP clade</taxon>
        <taxon>Pooideae</taxon>
        <taxon>Triticodae</taxon>
        <taxon>Triticeae</taxon>
        <taxon>Triticinae</taxon>
        <taxon>Triticum</taxon>
    </lineage>
</organism>
<dbReference type="OMA" id="CHAQNGC"/>
<evidence type="ECO:0000256" key="1">
    <source>
        <dbReference type="SAM" id="SignalP"/>
    </source>
</evidence>
<keyword evidence="1" id="KW-0732">Signal</keyword>
<dbReference type="Gramene" id="TraesRN3B0100277500.1">
    <property type="protein sequence ID" value="TraesRN3B0100277500.1"/>
    <property type="gene ID" value="TraesRN3B0100277500"/>
</dbReference>
<dbReference type="PROSITE" id="PS51257">
    <property type="entry name" value="PROKAR_LIPOPROTEIN"/>
    <property type="match status" value="1"/>
</dbReference>
<dbReference type="Gramene" id="TraesCS3B02G120400.1">
    <property type="protein sequence ID" value="TraesCS3B02G120400.1.cds1"/>
    <property type="gene ID" value="TraesCS3B02G120400"/>
</dbReference>
<dbReference type="EnsemblPlants" id="TraesCS3B02G120400.1">
    <property type="protein sequence ID" value="TraesCS3B02G120400.1.cds1"/>
    <property type="gene ID" value="TraesCS3B02G120400"/>
</dbReference>
<dbReference type="Gramene" id="TraesJAG3B03G01586320.1">
    <property type="protein sequence ID" value="TraesJAG3B03G01586320.1.CDS1"/>
    <property type="gene ID" value="TraesJAG3B03G01586320"/>
</dbReference>
<dbReference type="Gramene" id="TraesNOR3B03G01599870.1">
    <property type="protein sequence ID" value="TraesNOR3B03G01599870.1.CDS1"/>
    <property type="gene ID" value="TraesNOR3B03G01599870"/>
</dbReference>
<reference evidence="2" key="2">
    <citation type="submission" date="2018-10" db="UniProtKB">
        <authorList>
            <consortium name="EnsemblPlants"/>
        </authorList>
    </citation>
    <scope>IDENTIFICATION</scope>
</reference>
<evidence type="ECO:0000313" key="2">
    <source>
        <dbReference type="EnsemblPlants" id="TraesCS3B02G120400.1.cds1"/>
    </source>
</evidence>
<keyword evidence="3" id="KW-1185">Reference proteome</keyword>
<accession>A0A077RX03</accession>
<dbReference type="Gramene" id="TraesSTA3B03G01569620.1">
    <property type="protein sequence ID" value="TraesSTA3B03G01569620.1.CDS1"/>
    <property type="gene ID" value="TraesSTA3B03G01569620"/>
</dbReference>
<dbReference type="Gramene" id="TraesCLE_scaffold_033324_01G000100.1">
    <property type="protein sequence ID" value="TraesCLE_scaffold_033324_01G000100.1"/>
    <property type="gene ID" value="TraesCLE_scaffold_033324_01G000100"/>
</dbReference>
<name>A0A077RX03_WHEAT</name>
<dbReference type="Gramene" id="TraesLDM3B03G01577600.1">
    <property type="protein sequence ID" value="TraesLDM3B03G01577600.1.CDS1"/>
    <property type="gene ID" value="TraesLDM3B03G01577600"/>
</dbReference>
<dbReference type="Gramene" id="TraesWEE_scaffold_030281_01G000100.1">
    <property type="protein sequence ID" value="TraesWEE_scaffold_030281_01G000100.1"/>
    <property type="gene ID" value="TraesWEE_scaffold_030281_01G000100"/>
</dbReference>
<protein>
    <submittedName>
        <fullName evidence="2">Uncharacterized protein</fullName>
    </submittedName>
</protein>